<gene>
    <name evidence="3" type="ORF">EDD63_12322</name>
</gene>
<evidence type="ECO:0000313" key="3">
    <source>
        <dbReference type="EMBL" id="TDW16465.1"/>
    </source>
</evidence>
<dbReference type="PROSITE" id="PS50966">
    <property type="entry name" value="ZF_SWIM"/>
    <property type="match status" value="1"/>
</dbReference>
<keyword evidence="1" id="KW-0862">Zinc</keyword>
<dbReference type="Proteomes" id="UP000294743">
    <property type="component" value="Unassembled WGS sequence"/>
</dbReference>
<keyword evidence="1" id="KW-0863">Zinc-finger</keyword>
<reference evidence="3 4" key="1">
    <citation type="submission" date="2019-03" db="EMBL/GenBank/DDBJ databases">
        <title>Genomic Encyclopedia of Type Strains, Phase IV (KMG-IV): sequencing the most valuable type-strain genomes for metagenomic binning, comparative biology and taxonomic classification.</title>
        <authorList>
            <person name="Goeker M."/>
        </authorList>
    </citation>
    <scope>NUCLEOTIDE SEQUENCE [LARGE SCALE GENOMIC DNA]</scope>
    <source>
        <strain evidence="3 4">DSM 28867</strain>
    </source>
</reference>
<evidence type="ECO:0000313" key="4">
    <source>
        <dbReference type="Proteomes" id="UP000294743"/>
    </source>
</evidence>
<evidence type="ECO:0000256" key="1">
    <source>
        <dbReference type="PROSITE-ProRule" id="PRU00325"/>
    </source>
</evidence>
<accession>A0A4R7ZH03</accession>
<dbReference type="GO" id="GO:0008270">
    <property type="term" value="F:zinc ion binding"/>
    <property type="evidence" value="ECO:0007669"/>
    <property type="project" value="UniProtKB-KW"/>
</dbReference>
<comment type="caution">
    <text evidence="3">The sequence shown here is derived from an EMBL/GenBank/DDBJ whole genome shotgun (WGS) entry which is preliminary data.</text>
</comment>
<evidence type="ECO:0000259" key="2">
    <source>
        <dbReference type="PROSITE" id="PS50966"/>
    </source>
</evidence>
<organism evidence="3 4">
    <name type="scientific">Breznakia blatticola</name>
    <dbReference type="NCBI Taxonomy" id="1754012"/>
    <lineage>
        <taxon>Bacteria</taxon>
        <taxon>Bacillati</taxon>
        <taxon>Bacillota</taxon>
        <taxon>Erysipelotrichia</taxon>
        <taxon>Erysipelotrichales</taxon>
        <taxon>Erysipelotrichaceae</taxon>
        <taxon>Breznakia</taxon>
    </lineage>
</organism>
<feature type="domain" description="SWIM-type" evidence="2">
    <location>
        <begin position="43"/>
        <end position="81"/>
    </location>
</feature>
<protein>
    <submittedName>
        <fullName evidence="3">SWIM zinc finger protein</fullName>
    </submittedName>
</protein>
<dbReference type="Pfam" id="PF04434">
    <property type="entry name" value="SWIM"/>
    <property type="match status" value="1"/>
</dbReference>
<dbReference type="InterPro" id="IPR007527">
    <property type="entry name" value="Znf_SWIM"/>
</dbReference>
<sequence>MWKDAFDYFVCKRGRAYFNNGYVDAIEKQDTLYHARVYGTKVYNTMIEVSNNEIVQMKCSCPHFQSGNNCKHLVAVILEVCEKEDILENQLYIRASKKKEHDYLDRLKSFSFQTFDAYQLKKLAFDNQTYDFEPTTDFQELLNRIEDISDGYTDYYDDYIDDQDSEVVIDLAYEEIEASVLQTLKSKDILKTYEILWEGLRAICILDTIDSNNYKKTIQAKICELIYVVIKEANDIEKKVILKSLGNIEGSNHIFLDDTYRISLILDAFDNILLEERESVIRNAVDVYLKQGMSQHYQDNGIPWLIALNQIIKRKPNGTKNNDIFELYSDFECVLVYQLEQILQSDKKTDVFAFIDKNKSKPQFMSMAVKYNDLIKSIYLDNRKEHDYYELLRCWLVDYNIGDYTMYHVFLKQVSPLWWKTNKRKFIEKLDFDGIARVYKQEGYHDLLFAYAKKIDQMDQYVEILVPYCTNDLITYYEERFIELSTPPAKIHNPIIHALEMLRKIPGGTQKVYQLIVAYLEMYPGRKILNAKLREIKEDIEIHDELVLE</sequence>
<keyword evidence="1" id="KW-0479">Metal-binding</keyword>
<name>A0A4R7ZH03_9FIRM</name>
<dbReference type="AlphaFoldDB" id="A0A4R7ZH03"/>
<proteinExistence type="predicted"/>
<dbReference type="EMBL" id="SODD01000023">
    <property type="protein sequence ID" value="TDW16465.1"/>
    <property type="molecule type" value="Genomic_DNA"/>
</dbReference>
<keyword evidence="4" id="KW-1185">Reference proteome</keyword>